<dbReference type="KEGG" id="carm:CARM_0053"/>
<comment type="cofactor">
    <cofactor evidence="12">
        <name>Mn(2+)</name>
        <dbReference type="ChEBI" id="CHEBI:29035"/>
    </cofactor>
    <cofactor evidence="12">
        <name>Mg(2+)</name>
        <dbReference type="ChEBI" id="CHEBI:18420"/>
    </cofactor>
    <text evidence="12">Manganese or magnesium. Binds 1 divalent metal ion per monomer in the absence of substrate. May bind a second metal ion after substrate binding.</text>
</comment>
<reference evidence="15 16" key="1">
    <citation type="submission" date="2020-05" db="EMBL/GenBank/DDBJ databases">
        <title>Complete genome sequencing of Campylobacter and Arcobacter type strains.</title>
        <authorList>
            <person name="Miller W.G."/>
            <person name="Yee E."/>
        </authorList>
    </citation>
    <scope>NUCLEOTIDE SEQUENCE [LARGE SCALE GENOMIC DNA]</scope>
    <source>
        <strain evidence="15 16">CCUG 73571</strain>
    </source>
</reference>
<sequence>MALVGVDEAGRGALAGDMHISACKLFKNIDGLADSKKLSAKKREMLYEQIIANSKFLTLAFSPLQIDTLGLSKCLQLGLKIIQKHFSQDEILYDGNLNYGILGIKTMIKADTKVQEVSAASILAKVSRDQKMCFLSKTYTNYEFDKHKGYGTKTHIEKIKAFGYSPLHRKSFVLKSFEKNLFSI</sequence>
<comment type="similarity">
    <text evidence="5 13">Belongs to the RNase HII family.</text>
</comment>
<dbReference type="InterPro" id="IPR012337">
    <property type="entry name" value="RNaseH-like_sf"/>
</dbReference>
<dbReference type="InterPro" id="IPR036397">
    <property type="entry name" value="RNaseH_sf"/>
</dbReference>
<keyword evidence="6" id="KW-0963">Cytoplasm</keyword>
<dbReference type="GeneID" id="56585784"/>
<evidence type="ECO:0000259" key="14">
    <source>
        <dbReference type="PROSITE" id="PS51975"/>
    </source>
</evidence>
<dbReference type="GO" id="GO:0043137">
    <property type="term" value="P:DNA replication, removal of RNA primer"/>
    <property type="evidence" value="ECO:0007669"/>
    <property type="project" value="TreeGrafter"/>
</dbReference>
<evidence type="ECO:0000256" key="4">
    <source>
        <dbReference type="ARBA" id="ARBA00004496"/>
    </source>
</evidence>
<dbReference type="GO" id="GO:0046872">
    <property type="term" value="F:metal ion binding"/>
    <property type="evidence" value="ECO:0007669"/>
    <property type="project" value="UniProtKB-KW"/>
</dbReference>
<keyword evidence="11" id="KW-0464">Manganese</keyword>
<dbReference type="PROSITE" id="PS51975">
    <property type="entry name" value="RNASE_H_2"/>
    <property type="match status" value="1"/>
</dbReference>
<feature type="domain" description="RNase H type-2" evidence="14">
    <location>
        <begin position="1"/>
        <end position="183"/>
    </location>
</feature>
<evidence type="ECO:0000256" key="13">
    <source>
        <dbReference type="RuleBase" id="RU003515"/>
    </source>
</evidence>
<feature type="binding site" evidence="12">
    <location>
        <position position="8"/>
    </location>
    <ligand>
        <name>a divalent metal cation</name>
        <dbReference type="ChEBI" id="CHEBI:60240"/>
    </ligand>
</feature>
<comment type="cofactor">
    <cofactor evidence="2">
        <name>Mg(2+)</name>
        <dbReference type="ChEBI" id="CHEBI:18420"/>
    </cofactor>
</comment>
<dbReference type="Pfam" id="PF01351">
    <property type="entry name" value="RNase_HII"/>
    <property type="match status" value="1"/>
</dbReference>
<dbReference type="InterPro" id="IPR001352">
    <property type="entry name" value="RNase_HII/HIII"/>
</dbReference>
<evidence type="ECO:0000256" key="10">
    <source>
        <dbReference type="ARBA" id="ARBA00022801"/>
    </source>
</evidence>
<feature type="binding site" evidence="12">
    <location>
        <position position="7"/>
    </location>
    <ligand>
        <name>a divalent metal cation</name>
        <dbReference type="ChEBI" id="CHEBI:60240"/>
    </ligand>
</feature>
<evidence type="ECO:0000256" key="2">
    <source>
        <dbReference type="ARBA" id="ARBA00001946"/>
    </source>
</evidence>
<protein>
    <recommendedName>
        <fullName evidence="13">Ribonuclease</fullName>
        <ecNumber evidence="13">3.1.26.4</ecNumber>
    </recommendedName>
</protein>
<dbReference type="RefSeq" id="WP_139426354.1">
    <property type="nucleotide sequence ID" value="NZ_CBCSFY010000007.1"/>
</dbReference>
<dbReference type="SUPFAM" id="SSF53098">
    <property type="entry name" value="Ribonuclease H-like"/>
    <property type="match status" value="1"/>
</dbReference>
<keyword evidence="16" id="KW-1185">Reference proteome</keyword>
<dbReference type="PANTHER" id="PTHR10954">
    <property type="entry name" value="RIBONUCLEASE H2 SUBUNIT A"/>
    <property type="match status" value="1"/>
</dbReference>
<evidence type="ECO:0000256" key="1">
    <source>
        <dbReference type="ARBA" id="ARBA00000077"/>
    </source>
</evidence>
<dbReference type="InterPro" id="IPR022898">
    <property type="entry name" value="RNase_HII"/>
</dbReference>
<evidence type="ECO:0000256" key="5">
    <source>
        <dbReference type="ARBA" id="ARBA00007383"/>
    </source>
</evidence>
<dbReference type="InterPro" id="IPR024567">
    <property type="entry name" value="RNase_HII/HIII_dom"/>
</dbReference>
<feature type="binding site" evidence="12">
    <location>
        <position position="94"/>
    </location>
    <ligand>
        <name>a divalent metal cation</name>
        <dbReference type="ChEBI" id="CHEBI:60240"/>
    </ligand>
</feature>
<evidence type="ECO:0000256" key="7">
    <source>
        <dbReference type="ARBA" id="ARBA00022722"/>
    </source>
</evidence>
<keyword evidence="9 12" id="KW-0255">Endonuclease</keyword>
<comment type="function">
    <text evidence="3 13">Endonuclease that specifically degrades the RNA of RNA-DNA hybrids.</text>
</comment>
<evidence type="ECO:0000256" key="8">
    <source>
        <dbReference type="ARBA" id="ARBA00022723"/>
    </source>
</evidence>
<evidence type="ECO:0000313" key="15">
    <source>
        <dbReference type="EMBL" id="QKF79015.1"/>
    </source>
</evidence>
<accession>A0A7L5HIB7</accession>
<dbReference type="PANTHER" id="PTHR10954:SF18">
    <property type="entry name" value="RIBONUCLEASE HII"/>
    <property type="match status" value="1"/>
</dbReference>
<keyword evidence="7 12" id="KW-0540">Nuclease</keyword>
<evidence type="ECO:0000256" key="9">
    <source>
        <dbReference type="ARBA" id="ARBA00022759"/>
    </source>
</evidence>
<comment type="subcellular location">
    <subcellularLocation>
        <location evidence="4">Cytoplasm</location>
    </subcellularLocation>
</comment>
<dbReference type="EMBL" id="CP053825">
    <property type="protein sequence ID" value="QKF79015.1"/>
    <property type="molecule type" value="Genomic_DNA"/>
</dbReference>
<evidence type="ECO:0000256" key="3">
    <source>
        <dbReference type="ARBA" id="ARBA00004065"/>
    </source>
</evidence>
<dbReference type="CDD" id="cd07182">
    <property type="entry name" value="RNase_HII_bacteria_HII_like"/>
    <property type="match status" value="1"/>
</dbReference>
<proteinExistence type="inferred from homology"/>
<evidence type="ECO:0000256" key="6">
    <source>
        <dbReference type="ARBA" id="ARBA00022490"/>
    </source>
</evidence>
<evidence type="ECO:0000256" key="11">
    <source>
        <dbReference type="ARBA" id="ARBA00023211"/>
    </source>
</evidence>
<name>A0A7L5HIB7_9BACT</name>
<dbReference type="OrthoDB" id="9803420at2"/>
<comment type="catalytic activity">
    <reaction evidence="1 12 13">
        <text>Endonucleolytic cleavage to 5'-phosphomonoester.</text>
        <dbReference type="EC" id="3.1.26.4"/>
    </reaction>
</comment>
<evidence type="ECO:0000256" key="12">
    <source>
        <dbReference type="PROSITE-ProRule" id="PRU01319"/>
    </source>
</evidence>
<dbReference type="Gene3D" id="3.30.420.10">
    <property type="entry name" value="Ribonuclease H-like superfamily/Ribonuclease H"/>
    <property type="match status" value="1"/>
</dbReference>
<keyword evidence="8 12" id="KW-0479">Metal-binding</keyword>
<gene>
    <name evidence="15" type="primary">rnhB</name>
    <name evidence="15" type="ORF">CARM_0053</name>
</gene>
<dbReference type="GO" id="GO:0003723">
    <property type="term" value="F:RNA binding"/>
    <property type="evidence" value="ECO:0007669"/>
    <property type="project" value="UniProtKB-UniRule"/>
</dbReference>
<dbReference type="AlphaFoldDB" id="A0A7L5HIB7"/>
<dbReference type="Proteomes" id="UP000509246">
    <property type="component" value="Chromosome"/>
</dbReference>
<keyword evidence="10 12" id="KW-0378">Hydrolase</keyword>
<dbReference type="GO" id="GO:0032299">
    <property type="term" value="C:ribonuclease H2 complex"/>
    <property type="evidence" value="ECO:0007669"/>
    <property type="project" value="TreeGrafter"/>
</dbReference>
<dbReference type="GO" id="GO:0006298">
    <property type="term" value="P:mismatch repair"/>
    <property type="evidence" value="ECO:0007669"/>
    <property type="project" value="TreeGrafter"/>
</dbReference>
<dbReference type="GO" id="GO:0005737">
    <property type="term" value="C:cytoplasm"/>
    <property type="evidence" value="ECO:0007669"/>
    <property type="project" value="UniProtKB-SubCell"/>
</dbReference>
<dbReference type="NCBIfam" id="NF000595">
    <property type="entry name" value="PRK00015.1-3"/>
    <property type="match status" value="1"/>
</dbReference>
<evidence type="ECO:0000313" key="16">
    <source>
        <dbReference type="Proteomes" id="UP000509246"/>
    </source>
</evidence>
<organism evidence="15 16">
    <name type="scientific">Campylobacter armoricus</name>
    <dbReference type="NCBI Taxonomy" id="2505970"/>
    <lineage>
        <taxon>Bacteria</taxon>
        <taxon>Pseudomonadati</taxon>
        <taxon>Campylobacterota</taxon>
        <taxon>Epsilonproteobacteria</taxon>
        <taxon>Campylobacterales</taxon>
        <taxon>Campylobacteraceae</taxon>
        <taxon>Campylobacter</taxon>
    </lineage>
</organism>
<dbReference type="EC" id="3.1.26.4" evidence="13"/>
<dbReference type="GO" id="GO:0004523">
    <property type="term" value="F:RNA-DNA hybrid ribonuclease activity"/>
    <property type="evidence" value="ECO:0007669"/>
    <property type="project" value="UniProtKB-UniRule"/>
</dbReference>